<dbReference type="AlphaFoldDB" id="A0A367YGF0"/>
<evidence type="ECO:0000313" key="6">
    <source>
        <dbReference type="Proteomes" id="UP000253472"/>
    </source>
</evidence>
<dbReference type="OrthoDB" id="348201at2759"/>
<feature type="region of interest" description="Disordered" evidence="2">
    <location>
        <begin position="1"/>
        <end position="82"/>
    </location>
</feature>
<dbReference type="EMBL" id="QLNQ01000021">
    <property type="protein sequence ID" value="RCK64944.1"/>
    <property type="molecule type" value="Genomic_DNA"/>
</dbReference>
<organism evidence="5 6">
    <name type="scientific">Candida viswanathii</name>
    <dbReference type="NCBI Taxonomy" id="5486"/>
    <lineage>
        <taxon>Eukaryota</taxon>
        <taxon>Fungi</taxon>
        <taxon>Dikarya</taxon>
        <taxon>Ascomycota</taxon>
        <taxon>Saccharomycotina</taxon>
        <taxon>Pichiomycetes</taxon>
        <taxon>Debaryomycetaceae</taxon>
        <taxon>Candida/Lodderomyces clade</taxon>
        <taxon>Candida</taxon>
    </lineage>
</organism>
<feature type="compositionally biased region" description="Basic and acidic residues" evidence="2">
    <location>
        <begin position="67"/>
        <end position="82"/>
    </location>
</feature>
<dbReference type="Pfam" id="PF08621">
    <property type="entry name" value="RPAP1_N"/>
    <property type="match status" value="1"/>
</dbReference>
<accession>A0A367YGF0</accession>
<comment type="caution">
    <text evidence="5">The sequence shown here is derived from an EMBL/GenBank/DDBJ whole genome shotgun (WGS) entry which is preliminary data.</text>
</comment>
<dbReference type="Pfam" id="PF08620">
    <property type="entry name" value="RPAP1_C"/>
    <property type="match status" value="1"/>
</dbReference>
<dbReference type="PANTHER" id="PTHR21483:SF18">
    <property type="entry name" value="RNA POLYMERASE II-ASSOCIATED PROTEIN 1"/>
    <property type="match status" value="1"/>
</dbReference>
<feature type="compositionally biased region" description="Basic and acidic residues" evidence="2">
    <location>
        <begin position="126"/>
        <end position="137"/>
    </location>
</feature>
<evidence type="ECO:0000259" key="4">
    <source>
        <dbReference type="Pfam" id="PF08621"/>
    </source>
</evidence>
<dbReference type="Proteomes" id="UP000253472">
    <property type="component" value="Unassembled WGS sequence"/>
</dbReference>
<evidence type="ECO:0000256" key="2">
    <source>
        <dbReference type="SAM" id="MobiDB-lite"/>
    </source>
</evidence>
<feature type="region of interest" description="Disordered" evidence="2">
    <location>
        <begin position="110"/>
        <end position="138"/>
    </location>
</feature>
<protein>
    <submittedName>
        <fullName evidence="5">RNA polymerase II-associated protein RBA50</fullName>
    </submittedName>
</protein>
<evidence type="ECO:0000259" key="3">
    <source>
        <dbReference type="Pfam" id="PF08620"/>
    </source>
</evidence>
<dbReference type="InterPro" id="IPR013929">
    <property type="entry name" value="RPAP1_C"/>
</dbReference>
<evidence type="ECO:0000313" key="5">
    <source>
        <dbReference type="EMBL" id="RCK64944.1"/>
    </source>
</evidence>
<evidence type="ECO:0000256" key="1">
    <source>
        <dbReference type="ARBA" id="ARBA00009953"/>
    </source>
</evidence>
<comment type="similarity">
    <text evidence="1">Belongs to the RPAP1 family.</text>
</comment>
<sequence>MDFVGEIIEHETEVPQEPVPIVTQTGFPEPGKLRERKVSRWKQRQQQKQETTTPRQSKQTEATSETEAEKIHKENLERMSKMTDEEILQEREELLRGLDPKLIQSLINKSKRREEKHNQGDVSAANHHDHDHGHQHAEGYNGWIGSMKTTEGLTDLSQLDKDDVDRALGIQPAGDVLATDRKVKFDNNIKTVNYEDLDDDIELDPNGWEDVDDINELVPNANSVAPEGYQINEDSDEEEANNTVHFTKPKNEDLDINDPDFFDKLHEKYYPDLPKETDKLSWMTQPMPRLTSTTYESISDMRFDFKGDLVELNLEAEEEESVTNDIPTYLGLHHHSDNPHMAGYTLSELAHLSRSTLAAQRCISIQTLGRILHKLGLHKYSIVPASDTDDTKLNQELQQLLTNFENMMWDLVEELRIVETITDAADEKKTSNLSVRNYAIEALWLYKSGGRRPKQKAQNEVEIISEAVQQ</sequence>
<dbReference type="InterPro" id="IPR039913">
    <property type="entry name" value="RPAP1/Rba50"/>
</dbReference>
<keyword evidence="6" id="KW-1185">Reference proteome</keyword>
<gene>
    <name evidence="5" type="primary">RBA50</name>
    <name evidence="5" type="ORF">Cantr_00708</name>
</gene>
<proteinExistence type="inferred from homology"/>
<feature type="domain" description="RPAP1 N-terminal" evidence="4">
    <location>
        <begin position="69"/>
        <end position="114"/>
    </location>
</feature>
<reference evidence="5 6" key="1">
    <citation type="submission" date="2018-06" db="EMBL/GenBank/DDBJ databases">
        <title>Whole genome sequencing of Candida tropicalis (genome annotated by CSBL at Korea University).</title>
        <authorList>
            <person name="Ahn J."/>
        </authorList>
    </citation>
    <scope>NUCLEOTIDE SEQUENCE [LARGE SCALE GENOMIC DNA]</scope>
    <source>
        <strain evidence="5 6">ATCC 20962</strain>
    </source>
</reference>
<dbReference type="GO" id="GO:0006366">
    <property type="term" value="P:transcription by RNA polymerase II"/>
    <property type="evidence" value="ECO:0007669"/>
    <property type="project" value="InterPro"/>
</dbReference>
<feature type="domain" description="RPAP1 C-terminal" evidence="3">
    <location>
        <begin position="300"/>
        <end position="375"/>
    </location>
</feature>
<feature type="compositionally biased region" description="Low complexity" evidence="2">
    <location>
        <begin position="46"/>
        <end position="56"/>
    </location>
</feature>
<dbReference type="STRING" id="5486.A0A367YGF0"/>
<dbReference type="PANTHER" id="PTHR21483">
    <property type="entry name" value="RNA POLYMERASE II-ASSOCIATED PROTEIN 1"/>
    <property type="match status" value="1"/>
</dbReference>
<name>A0A367YGF0_9ASCO</name>
<dbReference type="InterPro" id="IPR013930">
    <property type="entry name" value="RPAP1_N"/>
</dbReference>